<dbReference type="RefSeq" id="WP_277563939.1">
    <property type="nucleotide sequence ID" value="NZ_JAPDHZ010000002.1"/>
</dbReference>
<dbReference type="InterPro" id="IPR000421">
    <property type="entry name" value="FA58C"/>
</dbReference>
<proteinExistence type="predicted"/>
<evidence type="ECO:0000259" key="1">
    <source>
        <dbReference type="PROSITE" id="PS50022"/>
    </source>
</evidence>
<comment type="caution">
    <text evidence="2">The sequence shown here is derived from an EMBL/GenBank/DDBJ whole genome shotgun (WGS) entry which is preliminary data.</text>
</comment>
<name>A0A9X4KDM4_9BACL</name>
<sequence>MPITAGYTADGVANTFWSPNYDSARGSIDMADSQAWIAYDFGKVKTVSNITINEVGAVGNKVTSFKLQYDNNGTWTDMFTGTSIPGTAINVTPIQTQKVRFFITGAQTNNPQIAEVVIR</sequence>
<organism evidence="2 3">
    <name type="scientific">Cohnella ginsengisoli</name>
    <dbReference type="NCBI Taxonomy" id="425004"/>
    <lineage>
        <taxon>Bacteria</taxon>
        <taxon>Bacillati</taxon>
        <taxon>Bacillota</taxon>
        <taxon>Bacilli</taxon>
        <taxon>Bacillales</taxon>
        <taxon>Paenibacillaceae</taxon>
        <taxon>Cohnella</taxon>
    </lineage>
</organism>
<evidence type="ECO:0000313" key="2">
    <source>
        <dbReference type="EMBL" id="MDG0790062.1"/>
    </source>
</evidence>
<keyword evidence="3" id="KW-1185">Reference proteome</keyword>
<dbReference type="InterPro" id="IPR008979">
    <property type="entry name" value="Galactose-bd-like_sf"/>
</dbReference>
<gene>
    <name evidence="2" type="ORF">OMP38_03745</name>
</gene>
<reference evidence="2 3" key="1">
    <citation type="submission" date="2022-10" db="EMBL/GenBank/DDBJ databases">
        <title>Comparative genomic analysis of Cohnella hashimotonis sp. nov., isolated from the International Space Station.</title>
        <authorList>
            <person name="Simpson A."/>
            <person name="Venkateswaran K."/>
        </authorList>
    </citation>
    <scope>NUCLEOTIDE SEQUENCE [LARGE SCALE GENOMIC DNA]</scope>
    <source>
        <strain evidence="2 3">DSM 18997</strain>
    </source>
</reference>
<protein>
    <submittedName>
        <fullName evidence="2">Discoidin domain-containing protein</fullName>
    </submittedName>
</protein>
<accession>A0A9X4KDM4</accession>
<dbReference type="Proteomes" id="UP001153387">
    <property type="component" value="Unassembled WGS sequence"/>
</dbReference>
<dbReference type="AlphaFoldDB" id="A0A9X4KDM4"/>
<dbReference type="Pfam" id="PF00754">
    <property type="entry name" value="F5_F8_type_C"/>
    <property type="match status" value="1"/>
</dbReference>
<dbReference type="Gene3D" id="2.60.120.260">
    <property type="entry name" value="Galactose-binding domain-like"/>
    <property type="match status" value="1"/>
</dbReference>
<feature type="domain" description="F5/8 type C" evidence="1">
    <location>
        <begin position="1"/>
        <end position="119"/>
    </location>
</feature>
<evidence type="ECO:0000313" key="3">
    <source>
        <dbReference type="Proteomes" id="UP001153387"/>
    </source>
</evidence>
<dbReference type="PROSITE" id="PS50022">
    <property type="entry name" value="FA58C_3"/>
    <property type="match status" value="1"/>
</dbReference>
<dbReference type="EMBL" id="JAPDHZ010000002">
    <property type="protein sequence ID" value="MDG0790062.1"/>
    <property type="molecule type" value="Genomic_DNA"/>
</dbReference>
<dbReference type="SUPFAM" id="SSF49785">
    <property type="entry name" value="Galactose-binding domain-like"/>
    <property type="match status" value="1"/>
</dbReference>